<evidence type="ECO:0000256" key="1">
    <source>
        <dbReference type="SAM" id="MobiDB-lite"/>
    </source>
</evidence>
<feature type="region of interest" description="Disordered" evidence="1">
    <location>
        <begin position="16"/>
        <end position="37"/>
    </location>
</feature>
<protein>
    <submittedName>
        <fullName evidence="2">Uncharacterized protein</fullName>
    </submittedName>
</protein>
<accession>A0A8K1GHB2</accession>
<organism evidence="2 3">
    <name type="scientific">Zosterops borbonicus</name>
    <dbReference type="NCBI Taxonomy" id="364589"/>
    <lineage>
        <taxon>Eukaryota</taxon>
        <taxon>Metazoa</taxon>
        <taxon>Chordata</taxon>
        <taxon>Craniata</taxon>
        <taxon>Vertebrata</taxon>
        <taxon>Euteleostomi</taxon>
        <taxon>Archelosauria</taxon>
        <taxon>Archosauria</taxon>
        <taxon>Dinosauria</taxon>
        <taxon>Saurischia</taxon>
        <taxon>Theropoda</taxon>
        <taxon>Coelurosauria</taxon>
        <taxon>Aves</taxon>
        <taxon>Neognathae</taxon>
        <taxon>Neoaves</taxon>
        <taxon>Telluraves</taxon>
        <taxon>Australaves</taxon>
        <taxon>Passeriformes</taxon>
        <taxon>Sylvioidea</taxon>
        <taxon>Zosteropidae</taxon>
        <taxon>Zosterops</taxon>
    </lineage>
</organism>
<proteinExistence type="predicted"/>
<keyword evidence="3" id="KW-1185">Reference proteome</keyword>
<gene>
    <name evidence="2" type="ORF">HGM15179_008889</name>
</gene>
<comment type="caution">
    <text evidence="2">The sequence shown here is derived from an EMBL/GenBank/DDBJ whole genome shotgun (WGS) entry which is preliminary data.</text>
</comment>
<evidence type="ECO:0000313" key="2">
    <source>
        <dbReference type="EMBL" id="TRZ18223.1"/>
    </source>
</evidence>
<evidence type="ECO:0000313" key="3">
    <source>
        <dbReference type="Proteomes" id="UP000796761"/>
    </source>
</evidence>
<sequence length="203" mass="22293">MTPILLDRLSSEASEVTGPLSRVTGSDEKASPEKKVYLQKDDSIKDAQCTSGRVEIFSDSSESSLKSVTGAVSVLKSASTANPDLCMARWKKKGTGTCENVQKLLIEKTDLCLPLATAQDSGLGMAATVKCKIHVGLTADFKIPQQNNNLRDMEEGKQEEKQPVCNTLIMEMGWKTRKFNHSLAFRCDFKLKLFHSFEASNLA</sequence>
<name>A0A8K1GHB2_9PASS</name>
<feature type="compositionally biased region" description="Basic and acidic residues" evidence="1">
    <location>
        <begin position="25"/>
        <end position="37"/>
    </location>
</feature>
<dbReference type="EMBL" id="SWJQ01000229">
    <property type="protein sequence ID" value="TRZ18223.1"/>
    <property type="molecule type" value="Genomic_DNA"/>
</dbReference>
<dbReference type="Proteomes" id="UP000796761">
    <property type="component" value="Unassembled WGS sequence"/>
</dbReference>
<reference evidence="2" key="1">
    <citation type="submission" date="2019-04" db="EMBL/GenBank/DDBJ databases">
        <title>Genome assembly of Zosterops borbonicus 15179.</title>
        <authorList>
            <person name="Leroy T."/>
            <person name="Anselmetti Y."/>
            <person name="Tilak M.-K."/>
            <person name="Nabholz B."/>
        </authorList>
    </citation>
    <scope>NUCLEOTIDE SEQUENCE</scope>
    <source>
        <strain evidence="2">HGM_15179</strain>
        <tissue evidence="2">Muscle</tissue>
    </source>
</reference>
<dbReference type="AlphaFoldDB" id="A0A8K1GHB2"/>